<dbReference type="EMBL" id="JAQQWL010000013">
    <property type="protein sequence ID" value="KAK8043234.1"/>
    <property type="molecule type" value="Genomic_DNA"/>
</dbReference>
<proteinExistence type="predicted"/>
<protein>
    <submittedName>
        <fullName evidence="2">Uncharacterized protein</fullName>
    </submittedName>
</protein>
<accession>A0ABR1TBR9</accession>
<evidence type="ECO:0000313" key="2">
    <source>
        <dbReference type="EMBL" id="KAK8043234.1"/>
    </source>
</evidence>
<feature type="region of interest" description="Disordered" evidence="1">
    <location>
        <begin position="238"/>
        <end position="262"/>
    </location>
</feature>
<name>A0ABR1TBR9_9PEZI</name>
<dbReference type="RefSeq" id="XP_066710087.1">
    <property type="nucleotide sequence ID" value="XM_066865126.1"/>
</dbReference>
<evidence type="ECO:0000313" key="3">
    <source>
        <dbReference type="Proteomes" id="UP001480595"/>
    </source>
</evidence>
<gene>
    <name evidence="2" type="ORF">PG994_013717</name>
</gene>
<organism evidence="2 3">
    <name type="scientific">Apiospora phragmitis</name>
    <dbReference type="NCBI Taxonomy" id="2905665"/>
    <lineage>
        <taxon>Eukaryota</taxon>
        <taxon>Fungi</taxon>
        <taxon>Dikarya</taxon>
        <taxon>Ascomycota</taxon>
        <taxon>Pezizomycotina</taxon>
        <taxon>Sordariomycetes</taxon>
        <taxon>Xylariomycetidae</taxon>
        <taxon>Amphisphaeriales</taxon>
        <taxon>Apiosporaceae</taxon>
        <taxon>Apiospora</taxon>
    </lineage>
</organism>
<sequence length="350" mass="37797">MANQPDLHLHLGPLTTVFTAPLSCSQSALLMYDDFDCDGATTSILRGPVDTAPAAHCFPPSLNLDDAAVGGRAPITAPESARTGTPRPGLSYRCSVGSEWSWGLCHAALDGGTATLTDLRTVKCGTSMAGREDFLWDGVAQAQSIQVRFRREDASLFDTSRSQAQITSSNEGVTAIGHTEEVGSSTVQENGERQFTSTWFYNAFVPTDFDHHCSNRGGLTRTISRKLGQSQQELAMLQGQSGPPKFEHGDGEDEGQPLAPAATSHNDTFHASWQILRPPQELMGEKTFEMDATPAALLRYFSLNIRWGNSPASDRSDGIDAWIARSQGIILTDYKDTALGDPATESRWSG</sequence>
<evidence type="ECO:0000256" key="1">
    <source>
        <dbReference type="SAM" id="MobiDB-lite"/>
    </source>
</evidence>
<keyword evidence="3" id="KW-1185">Reference proteome</keyword>
<comment type="caution">
    <text evidence="2">The sequence shown here is derived from an EMBL/GenBank/DDBJ whole genome shotgun (WGS) entry which is preliminary data.</text>
</comment>
<reference evidence="2 3" key="1">
    <citation type="submission" date="2023-01" db="EMBL/GenBank/DDBJ databases">
        <title>Analysis of 21 Apiospora genomes using comparative genomics revels a genus with tremendous synthesis potential of carbohydrate active enzymes and secondary metabolites.</title>
        <authorList>
            <person name="Sorensen T."/>
        </authorList>
    </citation>
    <scope>NUCLEOTIDE SEQUENCE [LARGE SCALE GENOMIC DNA]</scope>
    <source>
        <strain evidence="2 3">CBS 135458</strain>
    </source>
</reference>
<dbReference type="Proteomes" id="UP001480595">
    <property type="component" value="Unassembled WGS sequence"/>
</dbReference>
<dbReference type="GeneID" id="92098189"/>